<dbReference type="PANTHER" id="PTHR17271:SF1">
    <property type="entry name" value="PROTEIN OUTSPREAD"/>
    <property type="match status" value="1"/>
</dbReference>
<evidence type="ECO:0000256" key="2">
    <source>
        <dbReference type="SAM" id="MobiDB-lite"/>
    </source>
</evidence>
<feature type="region of interest" description="Disordered" evidence="2">
    <location>
        <begin position="1235"/>
        <end position="1254"/>
    </location>
</feature>
<feature type="compositionally biased region" description="Basic and acidic residues" evidence="2">
    <location>
        <begin position="1838"/>
        <end position="1859"/>
    </location>
</feature>
<evidence type="ECO:0000259" key="3">
    <source>
        <dbReference type="PROSITE" id="PS50003"/>
    </source>
</evidence>
<dbReference type="Gene3D" id="2.30.29.30">
    <property type="entry name" value="Pleckstrin-homology domain (PH domain)/Phosphotyrosine-binding domain (PTB)"/>
    <property type="match status" value="1"/>
</dbReference>
<feature type="coiled-coil region" evidence="1">
    <location>
        <begin position="1516"/>
        <end position="1554"/>
    </location>
</feature>
<organism evidence="4 5">
    <name type="scientific">Stylophora pistillata</name>
    <name type="common">Smooth cauliflower coral</name>
    <dbReference type="NCBI Taxonomy" id="50429"/>
    <lineage>
        <taxon>Eukaryota</taxon>
        <taxon>Metazoa</taxon>
        <taxon>Cnidaria</taxon>
        <taxon>Anthozoa</taxon>
        <taxon>Hexacorallia</taxon>
        <taxon>Scleractinia</taxon>
        <taxon>Astrocoeniina</taxon>
        <taxon>Pocilloporidae</taxon>
        <taxon>Stylophora</taxon>
    </lineage>
</organism>
<dbReference type="Pfam" id="PF00169">
    <property type="entry name" value="PH"/>
    <property type="match status" value="1"/>
</dbReference>
<dbReference type="SUPFAM" id="SSF50729">
    <property type="entry name" value="PH domain-like"/>
    <property type="match status" value="1"/>
</dbReference>
<dbReference type="Proteomes" id="UP000225706">
    <property type="component" value="Unassembled WGS sequence"/>
</dbReference>
<gene>
    <name evidence="4" type="ORF">AWC38_SpisGene15900</name>
</gene>
<evidence type="ECO:0000256" key="1">
    <source>
        <dbReference type="SAM" id="Coils"/>
    </source>
</evidence>
<dbReference type="PROSITE" id="PS50003">
    <property type="entry name" value="PH_DOMAIN"/>
    <property type="match status" value="1"/>
</dbReference>
<feature type="compositionally biased region" description="Polar residues" evidence="2">
    <location>
        <begin position="1862"/>
        <end position="1881"/>
    </location>
</feature>
<dbReference type="GO" id="GO:0015629">
    <property type="term" value="C:actin cytoskeleton"/>
    <property type="evidence" value="ECO:0007669"/>
    <property type="project" value="TreeGrafter"/>
</dbReference>
<dbReference type="EMBL" id="LSMT01000349">
    <property type="protein sequence ID" value="PFX19658.1"/>
    <property type="molecule type" value="Genomic_DNA"/>
</dbReference>
<feature type="region of interest" description="Disordered" evidence="2">
    <location>
        <begin position="1419"/>
        <end position="1438"/>
    </location>
</feature>
<dbReference type="InterPro" id="IPR001849">
    <property type="entry name" value="PH_domain"/>
</dbReference>
<dbReference type="InterPro" id="IPR011993">
    <property type="entry name" value="PH-like_dom_sf"/>
</dbReference>
<keyword evidence="5" id="KW-1185">Reference proteome</keyword>
<dbReference type="SMART" id="SM00233">
    <property type="entry name" value="PH"/>
    <property type="match status" value="1"/>
</dbReference>
<feature type="compositionally biased region" description="Polar residues" evidence="2">
    <location>
        <begin position="204"/>
        <end position="231"/>
    </location>
</feature>
<dbReference type="GO" id="GO:0051015">
    <property type="term" value="F:actin filament binding"/>
    <property type="evidence" value="ECO:0007669"/>
    <property type="project" value="TreeGrafter"/>
</dbReference>
<dbReference type="PANTHER" id="PTHR17271">
    <property type="entry name" value="PLECKSTRIN HOMOLOGY PH DOMAIN-CONTAINING PROTEIN"/>
    <property type="match status" value="1"/>
</dbReference>
<feature type="coiled-coil region" evidence="1">
    <location>
        <begin position="1725"/>
        <end position="1788"/>
    </location>
</feature>
<feature type="compositionally biased region" description="Basic and acidic residues" evidence="2">
    <location>
        <begin position="573"/>
        <end position="610"/>
    </location>
</feature>
<sequence>MADRACRNFQPNVFNKSKCQNCFKLQEAHNSSAFSQDPSFSSITRRNSTQKVYPRIRTVVKSGVLCITTHESLDKGRVSPSRWNKRWFVLNSTGTLDFFFYDEQKGSSTDRLDGNINLDFCSGMFIGEADTGEPFSIGLKLGKSTYYLKAENRLELDNWSRVLKPFVQASQAFIPRRSSSSSSVESDVFVQSTSTSLGRAPSFGKSSVSKVSTTPLSKRSPTGNEEQQTSLEKLKDENKRLREQSVLSVRQKDSTHILELELKTKVSRIKELEKEHSQCRDYQKALLFQEKELLEARTKMNDLKQQMEEKEKLLQQHKGKLSIHAKELAEAKADLQEANSVIGIHRANIESLKNELTSVKNISGSGKEKLIVTGEEPESDQVFSLKTEASGNEGKDLESKLSALMQRLKQNERELLVKTRELEKANESRSKVAKYTRSLLQELESKLSNCERKLAETENQLVNRNLELEYEKERRLKVEEENNKLFSELELLSDERKKDGLSKEVVELLKRAKERVASENVVPFRETPMETGLTSAIPKTKGDEKRTSNGVSFVEEIDKLKSVLASAESSSDQSDRETSVRSANKETDRLKDHLKVQQRENESLRVESSKIKEDLKKRDAELDSLRKELRKLEDRNADVVEKNRELEERLQTVESELTESMEREIFLQTENETDEGERWDVKERIVGLEEEVSIYKDKIDELETKLAEKESKNVNAETDRNHVRELERLLKIKEGELKEVERRSSRREREVKKEEEAKQDEMEIKLNREKLRLQELEEQLEEVQNALESERNESKVKENELEELKKATNLMVYREDAERQIDELESELKEKEDKLSEIESSLSIACERIAECEEKLRNYELKDREFGSKKSADLEKKIRELQEELENSREKLAVAEEKLEDFEVEEKLLAAELQKSKKEDDDQVDKVREKLTEAEEKIKRYEDFAKDKNSKLIASEEKVIELAEELARRLAVEQETAEWIEGVENNLTQTEIELNITRESLVNKAKDLDKEKYSILDVMELSMRYIKELELAVGEERENAKELERQLDDERARVTQMVEEIKSVEGEGNKNQEVLNDSVSVEERLSSCEIRRELESTRVKQLQTELEDSKRKFAEELSSERDSHVNEMRKLNEEALQVSGAANSEADELKLRLTSRVITLQSDISELKAAHHQELEKLRAQHKKELANARREAILETSAREVIQETDEDMAARVKEVEDEMKEMTERYESQMETLKKSHSREMDKLKRSSGDGVDGLQTEVVQLQVEMENMSQKYMEEIENLKVQHGEELEQLKRDMAVVLQASLGAAPSPAKDDSNVQQLKNRINELEQETEELSRKYNEELKAEREKQQRDIEQTRNDMMTVIQAIRSEKYADHGRAASPRLLEDLPEELAKMQQEYEEKIAKLQEEHEEALTEAKGLKTVPAASINGEPENDSQLKKRVKQLEAELLSCQEEFHKQLQQKDTKHHEEVNLLKADMLVALQVARSGNLPPVGANQPDSQTINNTNAHGGTQLSLEEAGAKIASLEKAIETTNKQAKKEKSDLEKSLKKSEAATMFGLRRTEEMSIKIYQMQKEMEVIDRKYQKEIQMYKDAFEREKEEKCQLGDWETLSSENDSLRLEIEELDLKIEEMENTHLAEINMYKQKLGEEEMQSIESLRLKIKSLEDVIEEQKLEHEKELEDLKLERDASVQELKRRHEKEFENAKSEQRVVTVGSSHARANSFDLQQKDQRIKELELKVEEQETLLEVKRRRHKEEIKSLRQRLDEEIQKHSEDVRSHRTKVRMLERRKSEHSISFGLVDDDYKRMYDEQRSEHIKLKFTVEKQKKELEELRTALAAKEEKAAEVTERRKAYGESRRPVSDSFPSGFSYSRTTPAQDSCSPPTKVPLRKVSSENKSDSDPVWKKASGGPLARQASEGGVGKHDVGKGKLFTRQLSKGVEAPNMGSVAARVALYQTVASKFKDKDEKTGQRKP</sequence>
<feature type="compositionally biased region" description="Basic and acidic residues" evidence="2">
    <location>
        <begin position="1235"/>
        <end position="1250"/>
    </location>
</feature>
<dbReference type="InterPro" id="IPR052223">
    <property type="entry name" value="Actin_Cytoskeleton_Reg"/>
</dbReference>
<reference evidence="5" key="1">
    <citation type="journal article" date="2017" name="bioRxiv">
        <title>Comparative analysis of the genomes of Stylophora pistillata and Acropora digitifera provides evidence for extensive differences between species of corals.</title>
        <authorList>
            <person name="Voolstra C.R."/>
            <person name="Li Y."/>
            <person name="Liew Y.J."/>
            <person name="Baumgarten S."/>
            <person name="Zoccola D."/>
            <person name="Flot J.-F."/>
            <person name="Tambutte S."/>
            <person name="Allemand D."/>
            <person name="Aranda M."/>
        </authorList>
    </citation>
    <scope>NUCLEOTIDE SEQUENCE [LARGE SCALE GENOMIC DNA]</scope>
</reference>
<feature type="coiled-coil region" evidence="1">
    <location>
        <begin position="1026"/>
        <end position="1067"/>
    </location>
</feature>
<evidence type="ECO:0000313" key="4">
    <source>
        <dbReference type="EMBL" id="PFX19658.1"/>
    </source>
</evidence>
<name>A0A2B4RTL6_STYPI</name>
<dbReference type="STRING" id="50429.A0A2B4RTL6"/>
<feature type="coiled-coil region" evidence="1">
    <location>
        <begin position="1092"/>
        <end position="1134"/>
    </location>
</feature>
<feature type="region of interest" description="Disordered" evidence="2">
    <location>
        <begin position="1838"/>
        <end position="1926"/>
    </location>
</feature>
<proteinExistence type="predicted"/>
<protein>
    <recommendedName>
        <fullName evidence="3">PH domain-containing protein</fullName>
    </recommendedName>
</protein>
<accession>A0A2B4RTL6</accession>
<dbReference type="OrthoDB" id="9942268at2759"/>
<feature type="coiled-coil region" evidence="1">
    <location>
        <begin position="1614"/>
        <end position="1692"/>
    </location>
</feature>
<keyword evidence="1" id="KW-0175">Coiled coil</keyword>
<feature type="region of interest" description="Disordered" evidence="2">
    <location>
        <begin position="196"/>
        <end position="237"/>
    </location>
</feature>
<feature type="compositionally biased region" description="Basic and acidic residues" evidence="2">
    <location>
        <begin position="1890"/>
        <end position="1902"/>
    </location>
</feature>
<feature type="domain" description="PH" evidence="3">
    <location>
        <begin position="58"/>
        <end position="168"/>
    </location>
</feature>
<feature type="coiled-coil region" evidence="1">
    <location>
        <begin position="394"/>
        <end position="495"/>
    </location>
</feature>
<comment type="caution">
    <text evidence="4">The sequence shown here is derived from an EMBL/GenBank/DDBJ whole genome shotgun (WGS) entry which is preliminary data.</text>
</comment>
<feature type="region of interest" description="Disordered" evidence="2">
    <location>
        <begin position="564"/>
        <end position="610"/>
    </location>
</feature>
<evidence type="ECO:0000313" key="5">
    <source>
        <dbReference type="Proteomes" id="UP000225706"/>
    </source>
</evidence>